<organism evidence="2">
    <name type="scientific">freshwater metagenome</name>
    <dbReference type="NCBI Taxonomy" id="449393"/>
    <lineage>
        <taxon>unclassified sequences</taxon>
        <taxon>metagenomes</taxon>
        <taxon>ecological metagenomes</taxon>
    </lineage>
</organism>
<feature type="compositionally biased region" description="Low complexity" evidence="1">
    <location>
        <begin position="25"/>
        <end position="35"/>
    </location>
</feature>
<feature type="compositionally biased region" description="Polar residues" evidence="1">
    <location>
        <begin position="52"/>
        <end position="99"/>
    </location>
</feature>
<accession>A0A6J6H7C1</accession>
<protein>
    <submittedName>
        <fullName evidence="2">Unannotated protein</fullName>
    </submittedName>
</protein>
<feature type="region of interest" description="Disordered" evidence="1">
    <location>
        <begin position="25"/>
        <end position="114"/>
    </location>
</feature>
<dbReference type="AlphaFoldDB" id="A0A6J6H7C1"/>
<dbReference type="PROSITE" id="PS51257">
    <property type="entry name" value="PROKAR_LIPOPROTEIN"/>
    <property type="match status" value="1"/>
</dbReference>
<name>A0A6J6H7C1_9ZZZZ</name>
<sequence>MGKYKFSIKTLWPLVFITIVSCSSSRSPQSSSVASHNSSPISHDTESKDASENSLSSGGSVDTKPSTSGSKSLTPLGSNNPTLTTVATNNGQSEQQRNASTTTLVSDTTSTTEPSRFLSFGCTVTARDLANPAPAGSKALEIQVRTSGPTTGGIWLETTSPNFRKRSSIKLDTSGDGRTVHFVPDGTTTEVLVYASYTFEPSSMMCRTSN</sequence>
<proteinExistence type="predicted"/>
<feature type="compositionally biased region" description="Low complexity" evidence="1">
    <location>
        <begin position="100"/>
        <end position="112"/>
    </location>
</feature>
<evidence type="ECO:0000256" key="1">
    <source>
        <dbReference type="SAM" id="MobiDB-lite"/>
    </source>
</evidence>
<reference evidence="2" key="1">
    <citation type="submission" date="2020-05" db="EMBL/GenBank/DDBJ databases">
        <authorList>
            <person name="Chiriac C."/>
            <person name="Salcher M."/>
            <person name="Ghai R."/>
            <person name="Kavagutti S V."/>
        </authorList>
    </citation>
    <scope>NUCLEOTIDE SEQUENCE</scope>
</reference>
<gene>
    <name evidence="2" type="ORF">UFOPK1889_00053</name>
</gene>
<evidence type="ECO:0000313" key="2">
    <source>
        <dbReference type="EMBL" id="CAB4607174.1"/>
    </source>
</evidence>
<dbReference type="EMBL" id="CAEZUZ010000004">
    <property type="protein sequence ID" value="CAB4607174.1"/>
    <property type="molecule type" value="Genomic_DNA"/>
</dbReference>